<dbReference type="PANTHER" id="PTHR11177:SF317">
    <property type="entry name" value="CHITINASE 12-RELATED"/>
    <property type="match status" value="1"/>
</dbReference>
<dbReference type="GO" id="GO:0004568">
    <property type="term" value="F:chitinase activity"/>
    <property type="evidence" value="ECO:0007669"/>
    <property type="project" value="TreeGrafter"/>
</dbReference>
<feature type="domain" description="GH18" evidence="1">
    <location>
        <begin position="1"/>
        <end position="197"/>
    </location>
</feature>
<dbReference type="SUPFAM" id="SSF51445">
    <property type="entry name" value="(Trans)glycosidases"/>
    <property type="match status" value="1"/>
</dbReference>
<reference evidence="2 3" key="1">
    <citation type="submission" date="2016-07" db="EMBL/GenBank/DDBJ databases">
        <title>Pervasive Adenine N6-methylation of Active Genes in Fungi.</title>
        <authorList>
            <consortium name="DOE Joint Genome Institute"/>
            <person name="Mondo S.J."/>
            <person name="Dannebaum R.O."/>
            <person name="Kuo R.C."/>
            <person name="Labutti K."/>
            <person name="Haridas S."/>
            <person name="Kuo A."/>
            <person name="Salamov A."/>
            <person name="Ahrendt S.R."/>
            <person name="Lipzen A."/>
            <person name="Sullivan W."/>
            <person name="Andreopoulos W.B."/>
            <person name="Clum A."/>
            <person name="Lindquist E."/>
            <person name="Daum C."/>
            <person name="Ramamoorthy G.K."/>
            <person name="Gryganskyi A."/>
            <person name="Culley D."/>
            <person name="Magnuson J.K."/>
            <person name="James T.Y."/>
            <person name="O'Malley M.A."/>
            <person name="Stajich J.E."/>
            <person name="Spatafora J.W."/>
            <person name="Visel A."/>
            <person name="Grigoriev I.V."/>
        </authorList>
    </citation>
    <scope>NUCLEOTIDE SEQUENCE [LARGE SCALE GENOMIC DNA]</scope>
    <source>
        <strain evidence="2 3">PL171</strain>
    </source>
</reference>
<dbReference type="Pfam" id="PF00704">
    <property type="entry name" value="Glyco_hydro_18"/>
    <property type="match status" value="1"/>
</dbReference>
<accession>A0A1Y2HMY5</accession>
<organism evidence="2 3">
    <name type="scientific">Catenaria anguillulae PL171</name>
    <dbReference type="NCBI Taxonomy" id="765915"/>
    <lineage>
        <taxon>Eukaryota</taxon>
        <taxon>Fungi</taxon>
        <taxon>Fungi incertae sedis</taxon>
        <taxon>Blastocladiomycota</taxon>
        <taxon>Blastocladiomycetes</taxon>
        <taxon>Blastocladiales</taxon>
        <taxon>Catenariaceae</taxon>
        <taxon>Catenaria</taxon>
    </lineage>
</organism>
<dbReference type="InterPro" id="IPR017853">
    <property type="entry name" value="GH"/>
</dbReference>
<gene>
    <name evidence="2" type="ORF">BCR44DRAFT_1126845</name>
</gene>
<proteinExistence type="predicted"/>
<dbReference type="Proteomes" id="UP000193411">
    <property type="component" value="Unassembled WGS sequence"/>
</dbReference>
<keyword evidence="3" id="KW-1185">Reference proteome</keyword>
<dbReference type="Gene3D" id="3.20.20.80">
    <property type="entry name" value="Glycosidases"/>
    <property type="match status" value="1"/>
</dbReference>
<name>A0A1Y2HMY5_9FUNG</name>
<sequence length="197" mass="22475">MKFSPSDIHPFAYTHIHYAFAIVNESDQLAITPDQRDQIVRMKKHFEKHRSTTKIVLSVGGWAFNNPGPTQRRFTDMSSTPQRRARFIDSAINLPSELDIDGLDIDWYRTQCSCFLRQIWSTTMPHSTPQLISNVIQKRLTLIQPHTIHNALTVVARSKISFLTTFCRFCSQLATQMCLVVSHDDTIRACGRAQAPG</sequence>
<dbReference type="PANTHER" id="PTHR11177">
    <property type="entry name" value="CHITINASE"/>
    <property type="match status" value="1"/>
</dbReference>
<evidence type="ECO:0000313" key="3">
    <source>
        <dbReference type="Proteomes" id="UP000193411"/>
    </source>
</evidence>
<dbReference type="PROSITE" id="PS51910">
    <property type="entry name" value="GH18_2"/>
    <property type="match status" value="1"/>
</dbReference>
<protein>
    <submittedName>
        <fullName evidence="2">Glycoside hydrolase superfamily</fullName>
    </submittedName>
</protein>
<dbReference type="GO" id="GO:0006032">
    <property type="term" value="P:chitin catabolic process"/>
    <property type="evidence" value="ECO:0007669"/>
    <property type="project" value="TreeGrafter"/>
</dbReference>
<dbReference type="EMBL" id="MCFL01000023">
    <property type="protein sequence ID" value="ORZ35334.1"/>
    <property type="molecule type" value="Genomic_DNA"/>
</dbReference>
<comment type="caution">
    <text evidence="2">The sequence shown here is derived from an EMBL/GenBank/DDBJ whole genome shotgun (WGS) entry which is preliminary data.</text>
</comment>
<evidence type="ECO:0000313" key="2">
    <source>
        <dbReference type="EMBL" id="ORZ35334.1"/>
    </source>
</evidence>
<dbReference type="InterPro" id="IPR050314">
    <property type="entry name" value="Glycosyl_Hydrlase_18"/>
</dbReference>
<dbReference type="GO" id="GO:0005576">
    <property type="term" value="C:extracellular region"/>
    <property type="evidence" value="ECO:0007669"/>
    <property type="project" value="TreeGrafter"/>
</dbReference>
<evidence type="ECO:0000259" key="1">
    <source>
        <dbReference type="PROSITE" id="PS51910"/>
    </source>
</evidence>
<keyword evidence="2" id="KW-0378">Hydrolase</keyword>
<dbReference type="GO" id="GO:0005975">
    <property type="term" value="P:carbohydrate metabolic process"/>
    <property type="evidence" value="ECO:0007669"/>
    <property type="project" value="InterPro"/>
</dbReference>
<dbReference type="GO" id="GO:0008061">
    <property type="term" value="F:chitin binding"/>
    <property type="evidence" value="ECO:0007669"/>
    <property type="project" value="TreeGrafter"/>
</dbReference>
<dbReference type="STRING" id="765915.A0A1Y2HMY5"/>
<dbReference type="OrthoDB" id="73875at2759"/>
<dbReference type="AlphaFoldDB" id="A0A1Y2HMY5"/>
<dbReference type="InterPro" id="IPR001223">
    <property type="entry name" value="Glyco_hydro18_cat"/>
</dbReference>